<dbReference type="Proteomes" id="UP000053372">
    <property type="component" value="Unassembled WGS sequence"/>
</dbReference>
<dbReference type="PANTHER" id="PTHR24362">
    <property type="entry name" value="SERINE/THREONINE-PROTEIN KINASE NEK"/>
    <property type="match status" value="1"/>
</dbReference>
<dbReference type="InterPro" id="IPR011990">
    <property type="entry name" value="TPR-like_helical_dom_sf"/>
</dbReference>
<gene>
    <name evidence="4" type="ORF">BC008_00800</name>
    <name evidence="3" type="ORF">BC008_13935</name>
</gene>
<dbReference type="PROSITE" id="PS00108">
    <property type="entry name" value="PROTEIN_KINASE_ST"/>
    <property type="match status" value="1"/>
</dbReference>
<dbReference type="InterPro" id="IPR008271">
    <property type="entry name" value="Ser/Thr_kinase_AS"/>
</dbReference>
<keyword evidence="1" id="KW-0802">TPR repeat</keyword>
<dbReference type="Gene3D" id="1.10.510.10">
    <property type="entry name" value="Transferase(Phosphotransferase) domain 1"/>
    <property type="match status" value="1"/>
</dbReference>
<accession>A0A0V7ZGF8</accession>
<dbReference type="Pfam" id="PF13181">
    <property type="entry name" value="TPR_8"/>
    <property type="match status" value="2"/>
</dbReference>
<dbReference type="InterPro" id="IPR019734">
    <property type="entry name" value="TPR_rpt"/>
</dbReference>
<keyword evidence="3" id="KW-0418">Kinase</keyword>
<evidence type="ECO:0000256" key="1">
    <source>
        <dbReference type="PROSITE-ProRule" id="PRU00339"/>
    </source>
</evidence>
<evidence type="ECO:0000259" key="2">
    <source>
        <dbReference type="PROSITE" id="PS50011"/>
    </source>
</evidence>
<dbReference type="AlphaFoldDB" id="A0A0V7ZGF8"/>
<dbReference type="PANTHER" id="PTHR24362:SF309">
    <property type="entry name" value="PROTEIN KINASE DOMAIN-CONTAINING PROTEIN"/>
    <property type="match status" value="1"/>
</dbReference>
<dbReference type="EMBL" id="LMTZ01000065">
    <property type="protein sequence ID" value="KST68444.1"/>
    <property type="molecule type" value="Genomic_DNA"/>
</dbReference>
<sequence length="497" mass="57012">MDKFEGLNLYEYIRVNGKLTSKLALDWLEQLVKILDRVHQSEFFHRDIKPSNIICQPNGKLALIDFGASRQITDTYMTKIKVNGGASDTFIDTSKYEITVVSTPNYTPIEQFNGRAIPQSDFYALGRTFVYLLTATPLNNLPIDKTTGQIIWRDKAPQIDKLFANLIDELQSELVSKRPQTTEVILERLNRLPLKSKIYRVVKSKAFKIGASILSFLTIFAVYYGLKPILANYFFEQGKKAETENKFIKSKQNFNLAISFNQNINKSISSFYFEKAFRNSSKPEIARKYYELAIKFNKNDIAVYSNLALVCQQLADFKCVNDSYSRALKLNSNDWIIHYNLGSFYDDQEQYDKAAHYYKIALKKSKNNSVRAINSLSRLNNLTGNYKNAESLALQGLDKLALQGLNKPDHKHIQATLKKNLAWALFGQKKYLQAQTHLQKSLEIDPQKTEAYCLLAQTQEQLNLALDAKLSWEACLILNSSLPEVQGWRQKILRKIL</sequence>
<evidence type="ECO:0000313" key="4">
    <source>
        <dbReference type="EMBL" id="KST68444.1"/>
    </source>
</evidence>
<dbReference type="PROSITE" id="PS50005">
    <property type="entry name" value="TPR"/>
    <property type="match status" value="1"/>
</dbReference>
<dbReference type="SUPFAM" id="SSF48452">
    <property type="entry name" value="TPR-like"/>
    <property type="match status" value="1"/>
</dbReference>
<dbReference type="PROSITE" id="PS50011">
    <property type="entry name" value="PROTEIN_KINASE_DOM"/>
    <property type="match status" value="1"/>
</dbReference>
<dbReference type="SUPFAM" id="SSF56112">
    <property type="entry name" value="Protein kinase-like (PK-like)"/>
    <property type="match status" value="1"/>
</dbReference>
<name>A0A0V7ZGF8_9CYAN</name>
<organism evidence="3 5">
    <name type="scientific">Mastigocoleus testarum BC008</name>
    <dbReference type="NCBI Taxonomy" id="371196"/>
    <lineage>
        <taxon>Bacteria</taxon>
        <taxon>Bacillati</taxon>
        <taxon>Cyanobacteriota</taxon>
        <taxon>Cyanophyceae</taxon>
        <taxon>Nostocales</taxon>
        <taxon>Hapalosiphonaceae</taxon>
        <taxon>Mastigocoleus</taxon>
    </lineage>
</organism>
<dbReference type="Gene3D" id="1.25.40.10">
    <property type="entry name" value="Tetratricopeptide repeat domain"/>
    <property type="match status" value="2"/>
</dbReference>
<feature type="repeat" description="TPR" evidence="1">
    <location>
        <begin position="335"/>
        <end position="368"/>
    </location>
</feature>
<dbReference type="Pfam" id="PF00069">
    <property type="entry name" value="Pkinase"/>
    <property type="match status" value="1"/>
</dbReference>
<feature type="domain" description="Protein kinase" evidence="2">
    <location>
        <begin position="1"/>
        <end position="192"/>
    </location>
</feature>
<dbReference type="SMART" id="SM00028">
    <property type="entry name" value="TPR"/>
    <property type="match status" value="5"/>
</dbReference>
<protein>
    <submittedName>
        <fullName evidence="3">Protein kinase</fullName>
    </submittedName>
</protein>
<evidence type="ECO:0000313" key="5">
    <source>
        <dbReference type="Proteomes" id="UP000053372"/>
    </source>
</evidence>
<keyword evidence="3" id="KW-0808">Transferase</keyword>
<evidence type="ECO:0000313" key="3">
    <source>
        <dbReference type="EMBL" id="KST63563.1"/>
    </source>
</evidence>
<dbReference type="SMART" id="SM00220">
    <property type="entry name" value="S_TKc"/>
    <property type="match status" value="1"/>
</dbReference>
<dbReference type="GO" id="GO:0005524">
    <property type="term" value="F:ATP binding"/>
    <property type="evidence" value="ECO:0007669"/>
    <property type="project" value="InterPro"/>
</dbReference>
<dbReference type="InterPro" id="IPR011009">
    <property type="entry name" value="Kinase-like_dom_sf"/>
</dbReference>
<reference evidence="3 5" key="1">
    <citation type="journal article" date="2015" name="Genome Announc.">
        <title>Draft Genome of the Euendolithic (true boring) Cyanobacterium Mastigocoleus testarum strain BC008.</title>
        <authorList>
            <person name="Guida B.S."/>
            <person name="Garcia-Pichel F."/>
        </authorList>
    </citation>
    <scope>NUCLEOTIDE SEQUENCE [LARGE SCALE GENOMIC DNA]</scope>
    <source>
        <strain evidence="3 5">BC008</strain>
    </source>
</reference>
<dbReference type="InterPro" id="IPR000719">
    <property type="entry name" value="Prot_kinase_dom"/>
</dbReference>
<dbReference type="GO" id="GO:0004672">
    <property type="term" value="F:protein kinase activity"/>
    <property type="evidence" value="ECO:0007669"/>
    <property type="project" value="InterPro"/>
</dbReference>
<keyword evidence="5" id="KW-1185">Reference proteome</keyword>
<comment type="caution">
    <text evidence="3">The sequence shown here is derived from an EMBL/GenBank/DDBJ whole genome shotgun (WGS) entry which is preliminary data.</text>
</comment>
<proteinExistence type="predicted"/>
<dbReference type="EMBL" id="LMTZ01000137">
    <property type="protein sequence ID" value="KST63563.1"/>
    <property type="molecule type" value="Genomic_DNA"/>
</dbReference>